<sequence>MNKSLLSLLAGCATLMLVLSACNRDRDFGIDDGFPGDGEGTSGVTVDTSVKNVDASKYAKARIFPGLVCSNEPRLNNVTVNMNFKYFPADKEQLRISQPPIILNSIGNPVGPITSTGLYAAPGELLIIDVPVGMNSLLVQIGAWTYDASAVQNSQRDPVIFSRTSLSPGRNYLRNLYGGPVYIIPQTPMDNPVPVTFSNVVKMPDYIYGQTSEADFQAAIRSSCTPWLELRSENIIFTLPRQFFIDRNVTNLDGLMKQWNDAIKFDYYEWEGLKEVLGPGDDPVDQAPLLPWRVVQDITLPPGAGGVSGYPFRAQYGYGWFDEFTDHEYLENAASWGTFHEIGHNNQQGQYWSWGTLGETTCNLFIFKNAKRLGVYPAKHTFPVDDLAGKITPAVTWAMSAIGTRNFDGSDAAINDPFARLTPFLQIFNKIPANWGYNGQPWGWDFMPYLYKRTRRAVRISTSDQQKRDFFFEAICDYTKTNWQPFFQQWGIAVSANLTARMNAQYQPMPQKIWEYNPITQTGGDAPNVVPLVRTNWVITGSSEETSGEGATNGRLTTLKDGDFTTFWHSNWSGSSPEPPHFISVDMQTSQDVIAFQLAQRQNGTGTSRAVRTVIVETSNNGTDWTTVSGSPFTLQNIQGLQTLLLPAPVSARYFKITIPNRAAIFDGDKFAAFSEIGAAKLP</sequence>
<proteinExistence type="predicted"/>
<dbReference type="InterPro" id="IPR000421">
    <property type="entry name" value="FA58C"/>
</dbReference>
<feature type="signal peptide" evidence="1">
    <location>
        <begin position="1"/>
        <end position="21"/>
    </location>
</feature>
<evidence type="ECO:0000256" key="1">
    <source>
        <dbReference type="SAM" id="SignalP"/>
    </source>
</evidence>
<dbReference type="PROSITE" id="PS51723">
    <property type="entry name" value="PEPTIDASE_M60"/>
    <property type="match status" value="1"/>
</dbReference>
<keyword evidence="5" id="KW-1185">Reference proteome</keyword>
<dbReference type="InterPro" id="IPR035423">
    <property type="entry name" value="M60-like_N"/>
</dbReference>
<keyword evidence="1" id="KW-0732">Signal</keyword>
<dbReference type="Gene3D" id="2.60.120.1250">
    <property type="entry name" value="Peptidase M60, enhancin-like domain 1"/>
    <property type="match status" value="1"/>
</dbReference>
<dbReference type="PANTHER" id="PTHR15730">
    <property type="entry name" value="EXPERIMENTAL AUTOIMMUNE PROSTATITIS ANTIGEN 2-RELATED"/>
    <property type="match status" value="1"/>
</dbReference>
<dbReference type="Proteomes" id="UP001202248">
    <property type="component" value="Unassembled WGS sequence"/>
</dbReference>
<protein>
    <submittedName>
        <fullName evidence="4">M60 family metallopeptidase</fullName>
    </submittedName>
</protein>
<dbReference type="EMBL" id="JAKWBL010000001">
    <property type="protein sequence ID" value="MCH5597298.1"/>
    <property type="molecule type" value="Genomic_DNA"/>
</dbReference>
<dbReference type="Pfam" id="PF13402">
    <property type="entry name" value="Peptidase_M60"/>
    <property type="match status" value="1"/>
</dbReference>
<dbReference type="Gene3D" id="2.60.120.260">
    <property type="entry name" value="Galactose-binding domain-like"/>
    <property type="match status" value="1"/>
</dbReference>
<feature type="domain" description="Peptidase M60" evidence="3">
    <location>
        <begin position="111"/>
        <end position="432"/>
    </location>
</feature>
<dbReference type="PROSITE" id="PS51257">
    <property type="entry name" value="PROKAR_LIPOPROTEIN"/>
    <property type="match status" value="1"/>
</dbReference>
<evidence type="ECO:0000259" key="2">
    <source>
        <dbReference type="PROSITE" id="PS50022"/>
    </source>
</evidence>
<gene>
    <name evidence="4" type="ORF">MKP09_04960</name>
</gene>
<organism evidence="4 5">
    <name type="scientific">Niabella ginsengisoli</name>
    <dbReference type="NCBI Taxonomy" id="522298"/>
    <lineage>
        <taxon>Bacteria</taxon>
        <taxon>Pseudomonadati</taxon>
        <taxon>Bacteroidota</taxon>
        <taxon>Chitinophagia</taxon>
        <taxon>Chitinophagales</taxon>
        <taxon>Chitinophagaceae</taxon>
        <taxon>Niabella</taxon>
    </lineage>
</organism>
<evidence type="ECO:0000259" key="3">
    <source>
        <dbReference type="PROSITE" id="PS51723"/>
    </source>
</evidence>
<dbReference type="InterPro" id="IPR008979">
    <property type="entry name" value="Galactose-bd-like_sf"/>
</dbReference>
<dbReference type="Pfam" id="PF00754">
    <property type="entry name" value="F5_F8_type_C"/>
    <property type="match status" value="1"/>
</dbReference>
<dbReference type="SUPFAM" id="SSF49785">
    <property type="entry name" value="Galactose-binding domain-like"/>
    <property type="match status" value="1"/>
</dbReference>
<dbReference type="PANTHER" id="PTHR15730:SF5">
    <property type="entry name" value="SI:CH211-210B2.2-RELATED"/>
    <property type="match status" value="1"/>
</dbReference>
<reference evidence="4 5" key="1">
    <citation type="submission" date="2022-02" db="EMBL/GenBank/DDBJ databases">
        <authorList>
            <person name="Min J."/>
        </authorList>
    </citation>
    <scope>NUCLEOTIDE SEQUENCE [LARGE SCALE GENOMIC DNA]</scope>
    <source>
        <strain evidence="4 5">GR10-1</strain>
    </source>
</reference>
<dbReference type="Gene3D" id="1.10.390.30">
    <property type="entry name" value="Peptidase M60, enhancin-like domain 3"/>
    <property type="match status" value="1"/>
</dbReference>
<dbReference type="InterPro" id="IPR031161">
    <property type="entry name" value="Peptidase_M60_dom"/>
</dbReference>
<dbReference type="SMART" id="SM01276">
    <property type="entry name" value="M60-like"/>
    <property type="match status" value="1"/>
</dbReference>
<dbReference type="InterPro" id="IPR042279">
    <property type="entry name" value="Pep_M60_3"/>
</dbReference>
<dbReference type="InterPro" id="IPR051244">
    <property type="entry name" value="TCAF"/>
</dbReference>
<accession>A0ABS9SG12</accession>
<feature type="chain" id="PRO_5045798056" evidence="1">
    <location>
        <begin position="22"/>
        <end position="683"/>
    </location>
</feature>
<dbReference type="Pfam" id="PF17291">
    <property type="entry name" value="M60-like_N"/>
    <property type="match status" value="1"/>
</dbReference>
<feature type="domain" description="F5/8 type C" evidence="2">
    <location>
        <begin position="518"/>
        <end position="679"/>
    </location>
</feature>
<dbReference type="RefSeq" id="WP_240826693.1">
    <property type="nucleotide sequence ID" value="NZ_JAKWBL010000001.1"/>
</dbReference>
<evidence type="ECO:0000313" key="4">
    <source>
        <dbReference type="EMBL" id="MCH5597298.1"/>
    </source>
</evidence>
<comment type="caution">
    <text evidence="4">The sequence shown here is derived from an EMBL/GenBank/DDBJ whole genome shotgun (WGS) entry which is preliminary data.</text>
</comment>
<evidence type="ECO:0000313" key="5">
    <source>
        <dbReference type="Proteomes" id="UP001202248"/>
    </source>
</evidence>
<name>A0ABS9SG12_9BACT</name>
<dbReference type="PROSITE" id="PS50022">
    <property type="entry name" value="FA58C_3"/>
    <property type="match status" value="1"/>
</dbReference>
<dbReference type="Gene3D" id="3.40.390.80">
    <property type="entry name" value="Peptidase M60, enhancin-like domain 2"/>
    <property type="match status" value="1"/>
</dbReference>